<dbReference type="GO" id="GO:0032182">
    <property type="term" value="F:ubiquitin-like protein binding"/>
    <property type="evidence" value="ECO:0007669"/>
    <property type="project" value="TreeGrafter"/>
</dbReference>
<keyword evidence="1" id="KW-0833">Ubl conjugation pathway</keyword>
<dbReference type="FunFam" id="1.10.8.10:FF:000056">
    <property type="entry name" value="Defective in cullin neddylation protein"/>
    <property type="match status" value="1"/>
</dbReference>
<dbReference type="EMBL" id="CAJGYO010000018">
    <property type="protein sequence ID" value="CAD6337119.1"/>
    <property type="molecule type" value="Genomic_DNA"/>
</dbReference>
<dbReference type="AlphaFoldDB" id="A0A811S6E0"/>
<keyword evidence="6" id="KW-1185">Reference proteome</keyword>
<name>A0A811S6E0_9POAL</name>
<dbReference type="SUPFAM" id="SSF46934">
    <property type="entry name" value="UBA-like"/>
    <property type="match status" value="1"/>
</dbReference>
<dbReference type="Pfam" id="PF03556">
    <property type="entry name" value="Cullin_binding"/>
    <property type="match status" value="1"/>
</dbReference>
<protein>
    <recommendedName>
        <fullName evidence="2">Defective in cullin neddylation protein</fullName>
    </recommendedName>
</protein>
<dbReference type="InterPro" id="IPR042460">
    <property type="entry name" value="DCN1-like_PONY"/>
</dbReference>
<dbReference type="Gene3D" id="1.10.8.10">
    <property type="entry name" value="DNA helicase RuvA subunit, C-terminal domain"/>
    <property type="match status" value="1"/>
</dbReference>
<feature type="region of interest" description="Disordered" evidence="3">
    <location>
        <begin position="363"/>
        <end position="409"/>
    </location>
</feature>
<reference evidence="5" key="1">
    <citation type="submission" date="2020-10" db="EMBL/GenBank/DDBJ databases">
        <authorList>
            <person name="Han B."/>
            <person name="Lu T."/>
            <person name="Zhao Q."/>
            <person name="Huang X."/>
            <person name="Zhao Y."/>
        </authorList>
    </citation>
    <scope>NUCLEOTIDE SEQUENCE</scope>
</reference>
<dbReference type="GO" id="GO:0097602">
    <property type="term" value="F:cullin family protein binding"/>
    <property type="evidence" value="ECO:0007669"/>
    <property type="project" value="TreeGrafter"/>
</dbReference>
<comment type="caution">
    <text evidence="5">The sequence shown here is derived from an EMBL/GenBank/DDBJ whole genome shotgun (WGS) entry which is preliminary data.</text>
</comment>
<feature type="domain" description="DCUN1" evidence="4">
    <location>
        <begin position="53"/>
        <end position="241"/>
    </location>
</feature>
<comment type="function">
    <text evidence="2">Neddylation of cullins play an essential role in the regulation of SCF-type complexes activity.</text>
</comment>
<dbReference type="GO" id="GO:0000151">
    <property type="term" value="C:ubiquitin ligase complex"/>
    <property type="evidence" value="ECO:0007669"/>
    <property type="project" value="TreeGrafter"/>
</dbReference>
<sequence length="508" mass="58116">MYKLGRGNRDKVQQFMTITGASEKVALQALKASDWHLEGAFDFFYSQPQISAVNTRHLEDIFNRYKEPDGDMIMVEGISQLCNDLQVDPQDIVMLVISWHMKAATMCEFTRQEFIGGLQSIGVDSIEKFRGKLPSLRAELKDDNNFRDIYNFAFTWAREKGQKSLSLETAIGMWQLLFAERNWPLLEHWCQFLQVRHNKAISRDTWAQLLEFVKTIDPQLSNYDDEGAWPYLIDEFVEYLTENGFVQHTLLFDGGETVRLLLGGGAGAGAGVAVGKGLCFSHRLRCLLKLYRRTVIRVSQNDTGLGRRDDVTVDATDQWWEDNTKGHPDWKKCKWGWPEYIDQLEQMFQGVAVDGSTSFVAGESVTVDEEEEEETTEDPDVHTPVSIGSHKRASSTSTTGSSLRKKSPSIRAMNKYMSDNAKIEAERNEYFKQHLAAKQQKEAAKYEKIRLVRKLARECGVEETNRHMWFAVHMICNEENSMEFFIGTSTLEGGLAFIEHYARVNHLI</sequence>
<evidence type="ECO:0000256" key="2">
    <source>
        <dbReference type="RuleBase" id="RU410713"/>
    </source>
</evidence>
<dbReference type="FunFam" id="1.10.238.10:FF:000269">
    <property type="entry name" value="Defective in cullin neddylation protein"/>
    <property type="match status" value="1"/>
</dbReference>
<accession>A0A811S6E0</accession>
<evidence type="ECO:0000256" key="1">
    <source>
        <dbReference type="ARBA" id="ARBA00022786"/>
    </source>
</evidence>
<dbReference type="InterPro" id="IPR014764">
    <property type="entry name" value="DCN-prot"/>
</dbReference>
<dbReference type="CDD" id="cd14350">
    <property type="entry name" value="UBA_DCNL"/>
    <property type="match status" value="1"/>
</dbReference>
<dbReference type="FunFam" id="1.10.238.200:FF:000004">
    <property type="entry name" value="Defective in cullin neddylation protein"/>
    <property type="match status" value="1"/>
</dbReference>
<evidence type="ECO:0000256" key="3">
    <source>
        <dbReference type="SAM" id="MobiDB-lite"/>
    </source>
</evidence>
<evidence type="ECO:0000259" key="4">
    <source>
        <dbReference type="PROSITE" id="PS51229"/>
    </source>
</evidence>
<dbReference type="PANTHER" id="PTHR12281:SF22">
    <property type="entry name" value="DEFECTIVE IN CULLIN NEDDYLATION PROTEIN"/>
    <property type="match status" value="1"/>
</dbReference>
<proteinExistence type="predicted"/>
<organism evidence="5 6">
    <name type="scientific">Miscanthus lutarioriparius</name>
    <dbReference type="NCBI Taxonomy" id="422564"/>
    <lineage>
        <taxon>Eukaryota</taxon>
        <taxon>Viridiplantae</taxon>
        <taxon>Streptophyta</taxon>
        <taxon>Embryophyta</taxon>
        <taxon>Tracheophyta</taxon>
        <taxon>Spermatophyta</taxon>
        <taxon>Magnoliopsida</taxon>
        <taxon>Liliopsida</taxon>
        <taxon>Poales</taxon>
        <taxon>Poaceae</taxon>
        <taxon>PACMAD clade</taxon>
        <taxon>Panicoideae</taxon>
        <taxon>Andropogonodae</taxon>
        <taxon>Andropogoneae</taxon>
        <taxon>Saccharinae</taxon>
        <taxon>Miscanthus</taxon>
    </lineage>
</organism>
<gene>
    <name evidence="5" type="ORF">NCGR_LOCUS61217</name>
</gene>
<evidence type="ECO:0000313" key="6">
    <source>
        <dbReference type="Proteomes" id="UP000604825"/>
    </source>
</evidence>
<dbReference type="OrthoDB" id="286637at2759"/>
<dbReference type="Gene3D" id="1.10.238.200">
    <property type="entry name" value="Cullin, PONY binding domain"/>
    <property type="match status" value="1"/>
</dbReference>
<dbReference type="PROSITE" id="PS51229">
    <property type="entry name" value="DCUN1"/>
    <property type="match status" value="1"/>
</dbReference>
<dbReference type="GO" id="GO:0045116">
    <property type="term" value="P:protein neddylation"/>
    <property type="evidence" value="ECO:0007669"/>
    <property type="project" value="TreeGrafter"/>
</dbReference>
<feature type="compositionally biased region" description="Acidic residues" evidence="3">
    <location>
        <begin position="366"/>
        <end position="378"/>
    </location>
</feature>
<dbReference type="InterPro" id="IPR005176">
    <property type="entry name" value="PONY_dom"/>
</dbReference>
<dbReference type="Proteomes" id="UP000604825">
    <property type="component" value="Unassembled WGS sequence"/>
</dbReference>
<dbReference type="PANTHER" id="PTHR12281">
    <property type="entry name" value="RP42 RELATED"/>
    <property type="match status" value="1"/>
</dbReference>
<evidence type="ECO:0000313" key="5">
    <source>
        <dbReference type="EMBL" id="CAD6337119.1"/>
    </source>
</evidence>
<dbReference type="Pfam" id="PF14555">
    <property type="entry name" value="UBA_4"/>
    <property type="match status" value="1"/>
</dbReference>
<dbReference type="Gene3D" id="1.10.238.10">
    <property type="entry name" value="EF-hand"/>
    <property type="match status" value="1"/>
</dbReference>
<dbReference type="InterPro" id="IPR009060">
    <property type="entry name" value="UBA-like_sf"/>
</dbReference>
<dbReference type="GO" id="GO:0031624">
    <property type="term" value="F:ubiquitin conjugating enzyme binding"/>
    <property type="evidence" value="ECO:0007669"/>
    <property type="project" value="TreeGrafter"/>
</dbReference>